<sequence length="317" mass="35880">MDLPAEIRLKIFKEIEEWADFRSLRQVDRATAELTFIYAGKGLDLSRFDRSAFNMAFLEGFMKAMHLPNIVFGRLFQILPVSRIPWTSDHDFVGDYLADEDIVSEEDPRLEGFIALGALGKYTKEKEALERKKVVVDDKGVPQLQAQDYHAILLAHEKWIESCHRRNISDTLGAICRFFADKASLEIIDGQGVYDSPNAVSPLLRIGLGQAGTVPTLTAFIAGLRILSDDLLLLARKLYRGRNDGLSRITRTGYIRAVHCLARTLHDIVFKCLHPSRSLNMSLEFDDPLPHGQDRPYNRFLVNAVTPFAVFLCNMLN</sequence>
<evidence type="ECO:0000313" key="2">
    <source>
        <dbReference type="Proteomes" id="UP000275078"/>
    </source>
</evidence>
<proteinExistence type="predicted"/>
<evidence type="ECO:0000313" key="1">
    <source>
        <dbReference type="EMBL" id="RPA70595.1"/>
    </source>
</evidence>
<feature type="non-terminal residue" evidence="1">
    <location>
        <position position="317"/>
    </location>
</feature>
<protein>
    <submittedName>
        <fullName evidence="1">Uncharacterized protein</fullName>
    </submittedName>
</protein>
<name>A0A3N4H6P6_ASCIM</name>
<dbReference type="Proteomes" id="UP000275078">
    <property type="component" value="Unassembled WGS sequence"/>
</dbReference>
<reference evidence="1 2" key="1">
    <citation type="journal article" date="2018" name="Nat. Ecol. Evol.">
        <title>Pezizomycetes genomes reveal the molecular basis of ectomycorrhizal truffle lifestyle.</title>
        <authorList>
            <person name="Murat C."/>
            <person name="Payen T."/>
            <person name="Noel B."/>
            <person name="Kuo A."/>
            <person name="Morin E."/>
            <person name="Chen J."/>
            <person name="Kohler A."/>
            <person name="Krizsan K."/>
            <person name="Balestrini R."/>
            <person name="Da Silva C."/>
            <person name="Montanini B."/>
            <person name="Hainaut M."/>
            <person name="Levati E."/>
            <person name="Barry K.W."/>
            <person name="Belfiori B."/>
            <person name="Cichocki N."/>
            <person name="Clum A."/>
            <person name="Dockter R.B."/>
            <person name="Fauchery L."/>
            <person name="Guy J."/>
            <person name="Iotti M."/>
            <person name="Le Tacon F."/>
            <person name="Lindquist E.A."/>
            <person name="Lipzen A."/>
            <person name="Malagnac F."/>
            <person name="Mello A."/>
            <person name="Molinier V."/>
            <person name="Miyauchi S."/>
            <person name="Poulain J."/>
            <person name="Riccioni C."/>
            <person name="Rubini A."/>
            <person name="Sitrit Y."/>
            <person name="Splivallo R."/>
            <person name="Traeger S."/>
            <person name="Wang M."/>
            <person name="Zifcakova L."/>
            <person name="Wipf D."/>
            <person name="Zambonelli A."/>
            <person name="Paolocci F."/>
            <person name="Nowrousian M."/>
            <person name="Ottonello S."/>
            <person name="Baldrian P."/>
            <person name="Spatafora J.W."/>
            <person name="Henrissat B."/>
            <person name="Nagy L.G."/>
            <person name="Aury J.M."/>
            <person name="Wincker P."/>
            <person name="Grigoriev I.V."/>
            <person name="Bonfante P."/>
            <person name="Martin F.M."/>
        </authorList>
    </citation>
    <scope>NUCLEOTIDE SEQUENCE [LARGE SCALE GENOMIC DNA]</scope>
    <source>
        <strain evidence="1 2">RN42</strain>
    </source>
</reference>
<organism evidence="1 2">
    <name type="scientific">Ascobolus immersus RN42</name>
    <dbReference type="NCBI Taxonomy" id="1160509"/>
    <lineage>
        <taxon>Eukaryota</taxon>
        <taxon>Fungi</taxon>
        <taxon>Dikarya</taxon>
        <taxon>Ascomycota</taxon>
        <taxon>Pezizomycotina</taxon>
        <taxon>Pezizomycetes</taxon>
        <taxon>Pezizales</taxon>
        <taxon>Ascobolaceae</taxon>
        <taxon>Ascobolus</taxon>
    </lineage>
</organism>
<dbReference type="EMBL" id="ML120220">
    <property type="protein sequence ID" value="RPA70595.1"/>
    <property type="molecule type" value="Genomic_DNA"/>
</dbReference>
<dbReference type="AlphaFoldDB" id="A0A3N4H6P6"/>
<gene>
    <name evidence="1" type="ORF">BJ508DRAFT_337024</name>
</gene>
<keyword evidence="2" id="KW-1185">Reference proteome</keyword>
<accession>A0A3N4H6P6</accession>